<gene>
    <name evidence="2" type="ORF">NEIFLAOT_01981</name>
</gene>
<feature type="transmembrane region" description="Helical" evidence="1">
    <location>
        <begin position="57"/>
        <end position="80"/>
    </location>
</feature>
<sequence length="154" mass="17654">MCSDNSVSYRQEIYNYFWNNPPLLLTGYCPKNFRDYFGGHLSNSLGFENPHSFIIELYLGFGIISLLGFIAFVAFYFLYTASSRALTNKSRVLAWVALGIFLLAGFILSTILRMPFIWLPCLLIFIYSVFVAPKLKDMAAYAYNETLYNTKKPS</sequence>
<evidence type="ECO:0000313" key="3">
    <source>
        <dbReference type="Proteomes" id="UP000004457"/>
    </source>
</evidence>
<proteinExistence type="predicted"/>
<evidence type="ECO:0000313" key="2">
    <source>
        <dbReference type="EMBL" id="EEG32892.1"/>
    </source>
</evidence>
<keyword evidence="1" id="KW-0472">Membrane</keyword>
<feature type="transmembrane region" description="Helical" evidence="1">
    <location>
        <begin position="92"/>
        <end position="111"/>
    </location>
</feature>
<accession>C0EPU1</accession>
<keyword evidence="1" id="KW-0812">Transmembrane</keyword>
<organism evidence="2 3">
    <name type="scientific">Neisseria flavescens NRL30031/H210</name>
    <dbReference type="NCBI Taxonomy" id="546264"/>
    <lineage>
        <taxon>Bacteria</taxon>
        <taxon>Pseudomonadati</taxon>
        <taxon>Pseudomonadota</taxon>
        <taxon>Betaproteobacteria</taxon>
        <taxon>Neisseriales</taxon>
        <taxon>Neisseriaceae</taxon>
        <taxon>Neisseria</taxon>
    </lineage>
</organism>
<feature type="transmembrane region" description="Helical" evidence="1">
    <location>
        <begin position="117"/>
        <end position="135"/>
    </location>
</feature>
<evidence type="ECO:0000256" key="1">
    <source>
        <dbReference type="SAM" id="Phobius"/>
    </source>
</evidence>
<comment type="caution">
    <text evidence="2">The sequence shown here is derived from an EMBL/GenBank/DDBJ whole genome shotgun (WGS) entry which is preliminary data.</text>
</comment>
<reference evidence="2 3" key="1">
    <citation type="submission" date="2009-01" db="EMBL/GenBank/DDBJ databases">
        <authorList>
            <person name="Fulton L."/>
            <person name="Clifton S."/>
            <person name="Chinwalla A.T."/>
            <person name="Mitreva M."/>
            <person name="Sodergren E."/>
            <person name="Weinstock G."/>
            <person name="Clifton S."/>
            <person name="Dooling D.J."/>
            <person name="Fulton B."/>
            <person name="Minx P."/>
            <person name="Pepin K.H."/>
            <person name="Johnson M."/>
            <person name="Bhonagiri V."/>
            <person name="Nash W.E."/>
            <person name="Mardis E.R."/>
            <person name="Wilson R.K."/>
        </authorList>
    </citation>
    <scope>NUCLEOTIDE SEQUENCE [LARGE SCALE GENOMIC DNA]</scope>
    <source>
        <strain evidence="2 3">NRL30031/H210</strain>
    </source>
</reference>
<protein>
    <submittedName>
        <fullName evidence="2">Uncharacterized protein</fullName>
    </submittedName>
</protein>
<keyword evidence="1" id="KW-1133">Transmembrane helix</keyword>
<name>C0EPU1_NEIFL</name>
<dbReference type="EMBL" id="ACEN01000095">
    <property type="protein sequence ID" value="EEG32892.1"/>
    <property type="molecule type" value="Genomic_DNA"/>
</dbReference>
<dbReference type="AlphaFoldDB" id="C0EPU1"/>
<dbReference type="Proteomes" id="UP000004457">
    <property type="component" value="Unassembled WGS sequence"/>
</dbReference>
<keyword evidence="3" id="KW-1185">Reference proteome</keyword>